<dbReference type="GO" id="GO:0042910">
    <property type="term" value="F:xenobiotic transmembrane transporter activity"/>
    <property type="evidence" value="ECO:0007669"/>
    <property type="project" value="TreeGrafter"/>
</dbReference>
<feature type="transmembrane region" description="Helical" evidence="1">
    <location>
        <begin position="397"/>
        <end position="418"/>
    </location>
</feature>
<dbReference type="PANTHER" id="PTHR32063">
    <property type="match status" value="1"/>
</dbReference>
<dbReference type="SUPFAM" id="SSF82714">
    <property type="entry name" value="Multidrug efflux transporter AcrB TolC docking domain, DN and DC subdomains"/>
    <property type="match status" value="2"/>
</dbReference>
<comment type="caution">
    <text evidence="2">The sequence shown here is derived from an EMBL/GenBank/DDBJ whole genome shotgun (WGS) entry which is preliminary data.</text>
</comment>
<feature type="transmembrane region" description="Helical" evidence="1">
    <location>
        <begin position="879"/>
        <end position="898"/>
    </location>
</feature>
<name>A0A5M6ZIJ9_9PROT</name>
<feature type="transmembrane region" description="Helical" evidence="1">
    <location>
        <begin position="452"/>
        <end position="472"/>
    </location>
</feature>
<feature type="transmembrane region" description="Helical" evidence="1">
    <location>
        <begin position="20"/>
        <end position="37"/>
    </location>
</feature>
<dbReference type="Gene3D" id="1.20.1640.10">
    <property type="entry name" value="Multidrug efflux transporter AcrB transmembrane domain"/>
    <property type="match status" value="2"/>
</dbReference>
<dbReference type="Gene3D" id="3.30.70.1440">
    <property type="entry name" value="Multidrug efflux transporter AcrB pore domain"/>
    <property type="match status" value="1"/>
</dbReference>
<feature type="transmembrane region" description="Helical" evidence="1">
    <location>
        <begin position="537"/>
        <end position="558"/>
    </location>
</feature>
<keyword evidence="3" id="KW-1185">Reference proteome</keyword>
<evidence type="ECO:0000313" key="2">
    <source>
        <dbReference type="EMBL" id="KAA5804609.1"/>
    </source>
</evidence>
<evidence type="ECO:0000256" key="1">
    <source>
        <dbReference type="SAM" id="Phobius"/>
    </source>
</evidence>
<feature type="transmembrane region" description="Helical" evidence="1">
    <location>
        <begin position="976"/>
        <end position="997"/>
    </location>
</feature>
<dbReference type="EMBL" id="VWOJ01000001">
    <property type="protein sequence ID" value="KAA5804609.1"/>
    <property type="molecule type" value="Genomic_DNA"/>
</dbReference>
<accession>A0A5M6ZIJ9</accession>
<dbReference type="Gene3D" id="3.30.2090.10">
    <property type="entry name" value="Multidrug efflux transporter AcrB TolC docking domain, DN and DC subdomains"/>
    <property type="match status" value="2"/>
</dbReference>
<sequence length="1056" mass="112242">MAEGGAPRTGLAGHAIRRPVGTLAIASVVFVLGLFFLNRLPIDLLPRIEYPMITVTVNYPGAAPEVMEQQVTRVLESTLAATENLIRIDSRASEGRTNVNLHFDYGTNLDIALQDASRYLELARTRLPPDIDPPRIYKRDPSQRPVWTAGFSSPVRAQVDVNDWVERALAPQLLAVQGVSGVEAAGGQQREIQVLVDQERLASYGLTLGDLNRVLAAENVDIAAGWVTSDTFDVMAKTDGLFTSAEDIANVLVTLPGGDGARIRLSELAEVRDTYREQRLFARMNGAPAVQVSIFKLPGANTVEVIDGVNTVIASLERSGFFPDDITYEVIGDQAFFIRSSVTAVGAAAILGGVLSMLFVLLFLGSLRRSFVIGLSIPIALMATFALMGMGGLTLNIVSLGGLALGVGLLLDNAIVMLENIHRHRKELGKSAEDAAHDGAGEVSGAIIAGTLTNLAAVIPFLLITGLMALIFRELIITISFAIIATLAAALTVTPMLAMLVSRVGFESRFDRSFLIRGVDRGVIRLRRAYKKTLVRLLRWRFAVVAGALAAFAGAIWLSGELGSEFLPQVDDGQVSVGLSLPPGTPPEVTNTAAGRMEAVLAADPHVVSMFTLSGGHLGGGIVNERPGTARMSVQLTDLRDRPNVSAGQWVADMQRQLEALDIPGGRIWVSPPRIGGLQFGGSGDDLSISVTGEDLEASRRFARALAARLQGIPGLEGVEVGREDESPLMRIRIDPERAAALGLRTSEIGEAVRWAVDGATPTRFMSGALEYDVRVRLPRADTRDAGTLGNLLVFRQEGGPVALREVADITLGAGPAHIERDNQNRVVRVNGTANTEISDLGAIMAEVEARIAQMDVPDGIGLVFEGQWRTIEDTNRELVTVILLALFLVFVVLAVQYERLSNPLVILSTAPMALIGVVLALYLTGTPVSAPVMIGAILLIGIAVNNAILLVEYIEKGRRGGRLGPGRAIVSAGGARLRPVIMTTATTVLGMTPLAIGAGPGGEIMQPLALAVVGGLLVSMVLTLLVAPCLYAIVDRAARRMAGWISAGVTGQPRG</sequence>
<proteinExistence type="predicted"/>
<dbReference type="SUPFAM" id="SSF82866">
    <property type="entry name" value="Multidrug efflux transporter AcrB transmembrane domain"/>
    <property type="match status" value="2"/>
</dbReference>
<organism evidence="2 3">
    <name type="scientific">Alkalicaulis satelles</name>
    <dbReference type="NCBI Taxonomy" id="2609175"/>
    <lineage>
        <taxon>Bacteria</taxon>
        <taxon>Pseudomonadati</taxon>
        <taxon>Pseudomonadota</taxon>
        <taxon>Alphaproteobacteria</taxon>
        <taxon>Maricaulales</taxon>
        <taxon>Maricaulaceae</taxon>
        <taxon>Alkalicaulis</taxon>
    </lineage>
</organism>
<dbReference type="AlphaFoldDB" id="A0A5M6ZIJ9"/>
<feature type="transmembrane region" description="Helical" evidence="1">
    <location>
        <begin position="478"/>
        <end position="502"/>
    </location>
</feature>
<dbReference type="RefSeq" id="WP_150021640.1">
    <property type="nucleotide sequence ID" value="NZ_VWOJ01000001.1"/>
</dbReference>
<dbReference type="InterPro" id="IPR027463">
    <property type="entry name" value="AcrB_DN_DC_subdom"/>
</dbReference>
<gene>
    <name evidence="2" type="ORF">F1654_00955</name>
</gene>
<dbReference type="PRINTS" id="PR00702">
    <property type="entry name" value="ACRIFLAVINRP"/>
</dbReference>
<keyword evidence="1" id="KW-0812">Transmembrane</keyword>
<feature type="transmembrane region" description="Helical" evidence="1">
    <location>
        <begin position="905"/>
        <end position="925"/>
    </location>
</feature>
<keyword evidence="1" id="KW-1133">Transmembrane helix</keyword>
<keyword evidence="1" id="KW-0472">Membrane</keyword>
<dbReference type="SUPFAM" id="SSF82693">
    <property type="entry name" value="Multidrug efflux transporter AcrB pore domain, PN1, PN2, PC1 and PC2 subdomains"/>
    <property type="match status" value="3"/>
</dbReference>
<feature type="transmembrane region" description="Helical" evidence="1">
    <location>
        <begin position="1009"/>
        <end position="1035"/>
    </location>
</feature>
<protein>
    <submittedName>
        <fullName evidence="2">Efflux RND transporter permease subunit</fullName>
    </submittedName>
</protein>
<dbReference type="Pfam" id="PF00873">
    <property type="entry name" value="ACR_tran"/>
    <property type="match status" value="1"/>
</dbReference>
<dbReference type="InterPro" id="IPR001036">
    <property type="entry name" value="Acrflvin-R"/>
</dbReference>
<feature type="transmembrane region" description="Helical" evidence="1">
    <location>
        <begin position="931"/>
        <end position="955"/>
    </location>
</feature>
<dbReference type="Proteomes" id="UP000325122">
    <property type="component" value="Unassembled WGS sequence"/>
</dbReference>
<feature type="transmembrane region" description="Helical" evidence="1">
    <location>
        <begin position="344"/>
        <end position="364"/>
    </location>
</feature>
<dbReference type="Gene3D" id="3.30.70.1430">
    <property type="entry name" value="Multidrug efflux transporter AcrB pore domain"/>
    <property type="match status" value="2"/>
</dbReference>
<dbReference type="Gene3D" id="3.30.70.1320">
    <property type="entry name" value="Multidrug efflux transporter AcrB pore domain like"/>
    <property type="match status" value="1"/>
</dbReference>
<dbReference type="PANTHER" id="PTHR32063:SF0">
    <property type="entry name" value="SWARMING MOTILITY PROTEIN SWRC"/>
    <property type="match status" value="1"/>
</dbReference>
<feature type="transmembrane region" description="Helical" evidence="1">
    <location>
        <begin position="371"/>
        <end position="391"/>
    </location>
</feature>
<evidence type="ECO:0000313" key="3">
    <source>
        <dbReference type="Proteomes" id="UP000325122"/>
    </source>
</evidence>
<reference evidence="2 3" key="1">
    <citation type="submission" date="2019-09" db="EMBL/GenBank/DDBJ databases">
        <authorList>
            <person name="Kevbrin V."/>
            <person name="Grouzdev D.S."/>
        </authorList>
    </citation>
    <scope>NUCLEOTIDE SEQUENCE [LARGE SCALE GENOMIC DNA]</scope>
    <source>
        <strain evidence="2 3">G-192</strain>
    </source>
</reference>
<dbReference type="GO" id="GO:0005886">
    <property type="term" value="C:plasma membrane"/>
    <property type="evidence" value="ECO:0007669"/>
    <property type="project" value="TreeGrafter"/>
</dbReference>